<evidence type="ECO:0000313" key="2">
    <source>
        <dbReference type="EMBL" id="EDS26957.1"/>
    </source>
</evidence>
<dbReference type="EnsemblMetazoa" id="CPIJ005553-RA">
    <property type="protein sequence ID" value="CPIJ005553-PA"/>
    <property type="gene ID" value="CPIJ005553"/>
</dbReference>
<dbReference type="InParanoid" id="B0WGG0"/>
<dbReference type="HOGENOM" id="CLU_026135_0_0_1"/>
<dbReference type="OrthoDB" id="49386at2759"/>
<dbReference type="Pfam" id="PF13910">
    <property type="entry name" value="DUF4209"/>
    <property type="match status" value="1"/>
</dbReference>
<dbReference type="InterPro" id="IPR025209">
    <property type="entry name" value="DUF4209"/>
</dbReference>
<dbReference type="Proteomes" id="UP000002320">
    <property type="component" value="Unassembled WGS sequence"/>
</dbReference>
<evidence type="ECO:0000313" key="4">
    <source>
        <dbReference type="Proteomes" id="UP000002320"/>
    </source>
</evidence>
<feature type="domain" description="DUF4209" evidence="1">
    <location>
        <begin position="113"/>
        <end position="195"/>
    </location>
</feature>
<protein>
    <recommendedName>
        <fullName evidence="1">DUF4209 domain-containing protein</fullName>
    </recommendedName>
</protein>
<organism>
    <name type="scientific">Culex quinquefasciatus</name>
    <name type="common">Southern house mosquito</name>
    <name type="synonym">Culex pungens</name>
    <dbReference type="NCBI Taxonomy" id="7176"/>
    <lineage>
        <taxon>Eukaryota</taxon>
        <taxon>Metazoa</taxon>
        <taxon>Ecdysozoa</taxon>
        <taxon>Arthropoda</taxon>
        <taxon>Hexapoda</taxon>
        <taxon>Insecta</taxon>
        <taxon>Pterygota</taxon>
        <taxon>Neoptera</taxon>
        <taxon>Endopterygota</taxon>
        <taxon>Diptera</taxon>
        <taxon>Nematocera</taxon>
        <taxon>Culicoidea</taxon>
        <taxon>Culicidae</taxon>
        <taxon>Culicinae</taxon>
        <taxon>Culicini</taxon>
        <taxon>Culex</taxon>
        <taxon>Culex</taxon>
    </lineage>
</organism>
<dbReference type="STRING" id="7176.B0WGG0"/>
<keyword evidence="4" id="KW-1185">Reference proteome</keyword>
<dbReference type="OMA" id="QRGEVCW"/>
<name>B0WGG0_CULQU</name>
<reference evidence="2" key="1">
    <citation type="submission" date="2007-03" db="EMBL/GenBank/DDBJ databases">
        <title>Annotation of Culex pipiens quinquefasciatus.</title>
        <authorList>
            <consortium name="The Broad Institute Genome Sequencing Platform"/>
            <person name="Atkinson P.W."/>
            <person name="Hemingway J."/>
            <person name="Christensen B.M."/>
            <person name="Higgs S."/>
            <person name="Kodira C."/>
            <person name="Hannick L."/>
            <person name="Megy K."/>
            <person name="O'Leary S."/>
            <person name="Pearson M."/>
            <person name="Haas B.J."/>
            <person name="Mauceli E."/>
            <person name="Wortman J.R."/>
            <person name="Lee N.H."/>
            <person name="Guigo R."/>
            <person name="Stanke M."/>
            <person name="Alvarado L."/>
            <person name="Amedeo P."/>
            <person name="Antoine C.H."/>
            <person name="Arensburger P."/>
            <person name="Bidwell S.L."/>
            <person name="Crawford M."/>
            <person name="Camaro F."/>
            <person name="Devon K."/>
            <person name="Engels R."/>
            <person name="Hammond M."/>
            <person name="Howarth C."/>
            <person name="Koehrsen M."/>
            <person name="Lawson D."/>
            <person name="Montgomery P."/>
            <person name="Nene V."/>
            <person name="Nusbaum C."/>
            <person name="Puiu D."/>
            <person name="Romero-Severson J."/>
            <person name="Severson D.W."/>
            <person name="Shumway M."/>
            <person name="Sisk P."/>
            <person name="Stolte C."/>
            <person name="Zeng Q."/>
            <person name="Eisenstadt E."/>
            <person name="Fraser-Liggett C."/>
            <person name="Strausberg R."/>
            <person name="Galagan J."/>
            <person name="Birren B."/>
            <person name="Collins F.H."/>
        </authorList>
    </citation>
    <scope>NUCLEOTIDE SEQUENCE [LARGE SCALE GENOMIC DNA]</scope>
    <source>
        <strain evidence="2">JHB</strain>
    </source>
</reference>
<dbReference type="PANTHER" id="PTHR31701">
    <property type="entry name" value="ENDOPLASMIC RETICULUM MEMBRANE-ASSOCIATED RNA DEGRADATION PROTEIN"/>
    <property type="match status" value="1"/>
</dbReference>
<dbReference type="EMBL" id="DS231926">
    <property type="protein sequence ID" value="EDS26957.1"/>
    <property type="molecule type" value="Genomic_DNA"/>
</dbReference>
<dbReference type="VEuPathDB" id="VectorBase:CPIJ005553"/>
<evidence type="ECO:0000313" key="3">
    <source>
        <dbReference type="EnsemblMetazoa" id="CPIJ005553-PA"/>
    </source>
</evidence>
<dbReference type="AlphaFoldDB" id="B0WGG0"/>
<accession>B0WGG0</accession>
<dbReference type="KEGG" id="cqu:CpipJ_CPIJ005553"/>
<dbReference type="PANTHER" id="PTHR31701:SF2">
    <property type="entry name" value="ENDOPLASMIC RETICULUM MEMBRANE-ASSOCIATED RNA DEGRADATION PROTEIN"/>
    <property type="match status" value="1"/>
</dbReference>
<gene>
    <name evidence="3" type="primary">6037942</name>
    <name evidence="2" type="ORF">CpipJ_CPIJ005553</name>
</gene>
<dbReference type="eggNOG" id="ENOG502QS21">
    <property type="taxonomic scope" value="Eukaryota"/>
</dbReference>
<evidence type="ECO:0000259" key="1">
    <source>
        <dbReference type="Pfam" id="PF13910"/>
    </source>
</evidence>
<sequence length="574" mass="66889">MFTTFVSDEIRFMLVIEKDSETNAISFKTESGLIDWDKVRQFFKADIVFHNEPLSYQYCAALNPKFHQFLRSFSTTTPPNHLQWTNRLGLLNNVLSQRSCTLTNLLVLTSIVEYSLGNLFLTKTGGITPPHLLRDLLMTDALATLLGETTIFLLRVLLGSPNGINLRNLVWHGFPSEGEVSELYRNFLVEMLNSIGGRLEELGFVVEFRSCLQDSKLLVRKMNLARFDVALLEEAVTSSSELQEIQRAGWLRSISLYKEEQFYYCVCMVLPQLEMFLRVLYGRLYDRDFRAKIDEYYIIMDTIFEEFETVTEARNRMHDYFRIDLLEAMYDLLSAIRGPRLRDKLSHGELQSADIDEQVANGVLRLSYVILTNDSSFEYKSCFHHNAILEQSIRECEFEFEKFNDHPFLVQDGKLVENVPFLPQADFIDRIPIFYRPAKEEEVIGYLQRITCKLRQSTSNLKESLTFRLGALASRELRSRARKSLETMLQMFPAIQQGLRHVLAIVRWTFHCLMLADELRDADKLVKFLKFILKYVENAANNLNIKSNAWQPLYETTRRELYDKTRQNLTLLLC</sequence>
<reference evidence="3" key="2">
    <citation type="submission" date="2021-02" db="UniProtKB">
        <authorList>
            <consortium name="EnsemblMetazoa"/>
        </authorList>
    </citation>
    <scope>IDENTIFICATION</scope>
    <source>
        <strain evidence="3">JHB</strain>
    </source>
</reference>
<dbReference type="InterPro" id="IPR039635">
    <property type="entry name" value="ERMARD"/>
</dbReference>
<dbReference type="VEuPathDB" id="VectorBase:CQUJHB003585"/>
<proteinExistence type="predicted"/>